<dbReference type="EMBL" id="JAGIYZ010000002">
    <property type="protein sequence ID" value="MBP0463094.1"/>
    <property type="molecule type" value="Genomic_DNA"/>
</dbReference>
<evidence type="ECO:0000313" key="1">
    <source>
        <dbReference type="EMBL" id="MBP0463094.1"/>
    </source>
</evidence>
<protein>
    <submittedName>
        <fullName evidence="1">Uncharacterized protein</fullName>
    </submittedName>
</protein>
<dbReference type="Proteomes" id="UP000680815">
    <property type="component" value="Unassembled WGS sequence"/>
</dbReference>
<proteinExistence type="predicted"/>
<dbReference type="RefSeq" id="WP_209350470.1">
    <property type="nucleotide sequence ID" value="NZ_JAGIYZ010000002.1"/>
</dbReference>
<reference evidence="1 2" key="1">
    <citation type="submission" date="2021-03" db="EMBL/GenBank/DDBJ databases">
        <authorList>
            <person name="So Y."/>
        </authorList>
    </citation>
    <scope>NUCLEOTIDE SEQUENCE [LARGE SCALE GENOMIC DNA]</scope>
    <source>
        <strain evidence="1 2">PWR1</strain>
    </source>
</reference>
<comment type="caution">
    <text evidence="1">The sequence shown here is derived from an EMBL/GenBank/DDBJ whole genome shotgun (WGS) entry which is preliminary data.</text>
</comment>
<keyword evidence="2" id="KW-1185">Reference proteome</keyword>
<organism evidence="1 2">
    <name type="scientific">Roseomonas nitratireducens</name>
    <dbReference type="NCBI Taxonomy" id="2820810"/>
    <lineage>
        <taxon>Bacteria</taxon>
        <taxon>Pseudomonadati</taxon>
        <taxon>Pseudomonadota</taxon>
        <taxon>Alphaproteobacteria</taxon>
        <taxon>Acetobacterales</taxon>
        <taxon>Roseomonadaceae</taxon>
        <taxon>Roseomonas</taxon>
    </lineage>
</organism>
<name>A0ABS4APE0_9PROT</name>
<evidence type="ECO:0000313" key="2">
    <source>
        <dbReference type="Proteomes" id="UP000680815"/>
    </source>
</evidence>
<sequence>MKDLEQRLQAIERRLNMAAGVHMLWADEDERTEDVIARRFPDGVPIGAKVIVLSWARSEEEANRIKASRWL</sequence>
<accession>A0ABS4APE0</accession>
<gene>
    <name evidence="1" type="ORF">J5Y09_04155</name>
</gene>